<gene>
    <name evidence="2" type="ORF">GS617_21285</name>
</gene>
<dbReference type="EMBL" id="WVQY01000016">
    <property type="protein sequence ID" value="NOD32808.1"/>
    <property type="molecule type" value="Genomic_DNA"/>
</dbReference>
<dbReference type="RefSeq" id="WP_171364707.1">
    <property type="nucleotide sequence ID" value="NZ_WVQY01000016.1"/>
</dbReference>
<comment type="caution">
    <text evidence="2">The sequence shown here is derived from an EMBL/GenBank/DDBJ whole genome shotgun (WGS) entry which is preliminary data.</text>
</comment>
<keyword evidence="3" id="KW-1185">Reference proteome</keyword>
<dbReference type="Proteomes" id="UP000599383">
    <property type="component" value="Unassembled WGS sequence"/>
</dbReference>
<evidence type="ECO:0000256" key="1">
    <source>
        <dbReference type="SAM" id="MobiDB-lite"/>
    </source>
</evidence>
<name>A0ABX1WHY0_9RHOB</name>
<feature type="compositionally biased region" description="Basic and acidic residues" evidence="1">
    <location>
        <begin position="12"/>
        <end position="29"/>
    </location>
</feature>
<feature type="region of interest" description="Disordered" evidence="1">
    <location>
        <begin position="1"/>
        <end position="35"/>
    </location>
</feature>
<organism evidence="2 3">
    <name type="scientific">Ruegeria atlantica</name>
    <dbReference type="NCBI Taxonomy" id="81569"/>
    <lineage>
        <taxon>Bacteria</taxon>
        <taxon>Pseudomonadati</taxon>
        <taxon>Pseudomonadota</taxon>
        <taxon>Alphaproteobacteria</taxon>
        <taxon>Rhodobacterales</taxon>
        <taxon>Roseobacteraceae</taxon>
        <taxon>Ruegeria</taxon>
    </lineage>
</organism>
<proteinExistence type="predicted"/>
<evidence type="ECO:0000313" key="2">
    <source>
        <dbReference type="EMBL" id="NOD32808.1"/>
    </source>
</evidence>
<reference evidence="2 3" key="1">
    <citation type="submission" date="2019-12" db="EMBL/GenBank/DDBJ databases">
        <title>Ruegeria JWLKs population differentiation of coral mucus and skeleton niches.</title>
        <authorList>
            <person name="Luo D."/>
        </authorList>
    </citation>
    <scope>NUCLEOTIDE SEQUENCE [LARGE SCALE GENOMIC DNA]</scope>
    <source>
        <strain evidence="2 3">HKCCD6238</strain>
    </source>
</reference>
<evidence type="ECO:0000313" key="3">
    <source>
        <dbReference type="Proteomes" id="UP000599383"/>
    </source>
</evidence>
<accession>A0ABX1WHY0</accession>
<protein>
    <submittedName>
        <fullName evidence="2">Uncharacterized protein</fullName>
    </submittedName>
</protein>
<sequence length="102" mass="11588">MHKATAETVALGEHDTPSSYHEADLDRWSRRSKKTESQPIAALARTFRPYWERNAMRPFNAGRYDPATKQNKATAVDAIHLIGQKLDPDLTRARVVTVMRVV</sequence>